<feature type="domain" description="DUF3592" evidence="2">
    <location>
        <begin position="54"/>
        <end position="137"/>
    </location>
</feature>
<keyword evidence="1" id="KW-0472">Membrane</keyword>
<dbReference type="HOGENOM" id="CLU_1624898_0_0_6"/>
<keyword evidence="1" id="KW-0812">Transmembrane</keyword>
<evidence type="ECO:0000259" key="2">
    <source>
        <dbReference type="Pfam" id="PF12158"/>
    </source>
</evidence>
<evidence type="ECO:0000313" key="3">
    <source>
        <dbReference type="EMBL" id="ACV26423.1"/>
    </source>
</evidence>
<evidence type="ECO:0000313" key="4">
    <source>
        <dbReference type="Proteomes" id="UP000001231"/>
    </source>
</evidence>
<feature type="transmembrane region" description="Helical" evidence="1">
    <location>
        <begin position="6"/>
        <end position="27"/>
    </location>
</feature>
<reference evidence="3 4" key="1">
    <citation type="journal article" date="2009" name="Stand. Genomic Sci.">
        <title>Complete genome sequence of Kangiella koreensis type strain (SW-125).</title>
        <authorList>
            <person name="Han C."/>
            <person name="Sikorski J."/>
            <person name="Lapidus A."/>
            <person name="Nolan M."/>
            <person name="Glavina Del Rio T."/>
            <person name="Tice H."/>
            <person name="Cheng J.F."/>
            <person name="Lucas S."/>
            <person name="Chen F."/>
            <person name="Copeland A."/>
            <person name="Ivanova N."/>
            <person name="Mavromatis K."/>
            <person name="Ovchinnikova G."/>
            <person name="Pati A."/>
            <person name="Bruce D."/>
            <person name="Goodwin L."/>
            <person name="Pitluck S."/>
            <person name="Chen A."/>
            <person name="Palaniappan K."/>
            <person name="Land M."/>
            <person name="Hauser L."/>
            <person name="Chang Y.J."/>
            <person name="Jeffries C.D."/>
            <person name="Chain P."/>
            <person name="Saunders E."/>
            <person name="Brettin T."/>
            <person name="Goker M."/>
            <person name="Tindall B.J."/>
            <person name="Bristow J."/>
            <person name="Eisen J.A."/>
            <person name="Markowitz V."/>
            <person name="Hugenholtz P."/>
            <person name="Kyrpides N.C."/>
            <person name="Klenk H.P."/>
            <person name="Detter J.C."/>
        </authorList>
    </citation>
    <scope>NUCLEOTIDE SEQUENCE [LARGE SCALE GENOMIC DNA]</scope>
    <source>
        <strain evidence="4">DSM 16069 / KCTC 12182 / SW-125</strain>
    </source>
</reference>
<dbReference type="RefSeq" id="WP_012800937.1">
    <property type="nucleotide sequence ID" value="NC_013166.1"/>
</dbReference>
<gene>
    <name evidence="3" type="ordered locus">Kkor_1003</name>
</gene>
<dbReference type="KEGG" id="kko:Kkor_1003"/>
<proteinExistence type="predicted"/>
<protein>
    <recommendedName>
        <fullName evidence="2">DUF3592 domain-containing protein</fullName>
    </recommendedName>
</protein>
<keyword evidence="1" id="KW-1133">Transmembrane helix</keyword>
<accession>C7RAY1</accession>
<dbReference type="STRING" id="523791.Kkor_1003"/>
<sequence>MSIEELAAVFGIGIFLLVSVFALRLMANFLKKPAKAFKEYADESLNNYKHWQRTTGFIQSTEVKTEHSPSNTISITSYKPHIEYTYEIDGKSYHGQQLALVLINQSTHKEAEEFLQQYQVGKPVIIYYDPDAPHASSIFIKLSIPLNKQKRGPLYFDGVLKDK</sequence>
<keyword evidence="4" id="KW-1185">Reference proteome</keyword>
<dbReference type="EMBL" id="CP001707">
    <property type="protein sequence ID" value="ACV26423.1"/>
    <property type="molecule type" value="Genomic_DNA"/>
</dbReference>
<dbReference type="Proteomes" id="UP000001231">
    <property type="component" value="Chromosome"/>
</dbReference>
<dbReference type="InParanoid" id="C7RAY1"/>
<evidence type="ECO:0000256" key="1">
    <source>
        <dbReference type="SAM" id="Phobius"/>
    </source>
</evidence>
<dbReference type="OrthoDB" id="5652006at2"/>
<dbReference type="AlphaFoldDB" id="C7RAY1"/>
<dbReference type="InterPro" id="IPR021994">
    <property type="entry name" value="DUF3592"/>
</dbReference>
<name>C7RAY1_KANKD</name>
<dbReference type="Pfam" id="PF12158">
    <property type="entry name" value="DUF3592"/>
    <property type="match status" value="1"/>
</dbReference>
<organism evidence="3 4">
    <name type="scientific">Kangiella koreensis (strain DSM 16069 / JCM 12317 / KCTC 12182 / SW-125)</name>
    <dbReference type="NCBI Taxonomy" id="523791"/>
    <lineage>
        <taxon>Bacteria</taxon>
        <taxon>Pseudomonadati</taxon>
        <taxon>Pseudomonadota</taxon>
        <taxon>Gammaproteobacteria</taxon>
        <taxon>Kangiellales</taxon>
        <taxon>Kangiellaceae</taxon>
        <taxon>Kangiella</taxon>
    </lineage>
</organism>